<keyword evidence="3" id="KW-1185">Reference proteome</keyword>
<accession>A0ABY5PIW1</accession>
<evidence type="ECO:0000259" key="1">
    <source>
        <dbReference type="Pfam" id="PF12697"/>
    </source>
</evidence>
<dbReference type="PRINTS" id="PR00412">
    <property type="entry name" value="EPOXHYDRLASE"/>
</dbReference>
<dbReference type="InterPro" id="IPR029058">
    <property type="entry name" value="AB_hydrolase_fold"/>
</dbReference>
<dbReference type="PANTHER" id="PTHR46438">
    <property type="entry name" value="ALPHA/BETA-HYDROLASES SUPERFAMILY PROTEIN"/>
    <property type="match status" value="1"/>
</dbReference>
<evidence type="ECO:0000313" key="2">
    <source>
        <dbReference type="EMBL" id="UUY04575.1"/>
    </source>
</evidence>
<dbReference type="RefSeq" id="WP_353866702.1">
    <property type="nucleotide sequence ID" value="NZ_CP088295.1"/>
</dbReference>
<dbReference type="GO" id="GO:0016787">
    <property type="term" value="F:hydrolase activity"/>
    <property type="evidence" value="ECO:0007669"/>
    <property type="project" value="UniProtKB-KW"/>
</dbReference>
<name>A0ABY5PIW1_9ACTN</name>
<dbReference type="SUPFAM" id="SSF53474">
    <property type="entry name" value="alpha/beta-Hydrolases"/>
    <property type="match status" value="1"/>
</dbReference>
<dbReference type="Pfam" id="PF12697">
    <property type="entry name" value="Abhydrolase_6"/>
    <property type="match status" value="1"/>
</dbReference>
<feature type="domain" description="AB hydrolase-1" evidence="1">
    <location>
        <begin position="28"/>
        <end position="276"/>
    </location>
</feature>
<proteinExistence type="predicted"/>
<sequence>MTTVEEYVVDLDGVKSRAIELQGTGPPVLLLHGFTDSAETWLPVIERLRRGGRRALAIDLPGFGHAGHVDPRAPLLPQLDRAVVAALRRFPAGSHPIVAGNSLGGLAALRAAQDPELRIGAVVPIAPAGLTFTRWLQIIERTAQFHGLLVHGLLTAPVPFPRPVFRRLVGQTYRNLVFSTPSAADPGVVHRYARNVGDRADLARMIRMARRALPELSDPFDLARITCHVLVVWGLEDRLVPPAGAHEISAHLPGARIEILEGCGHCPQVEAPDIIAGLLDDVAGQLTGR</sequence>
<dbReference type="PANTHER" id="PTHR46438:SF11">
    <property type="entry name" value="LIPASE-RELATED"/>
    <property type="match status" value="1"/>
</dbReference>
<dbReference type="InterPro" id="IPR000073">
    <property type="entry name" value="AB_hydrolase_1"/>
</dbReference>
<gene>
    <name evidence="2" type="ORF">LRS13_03295</name>
</gene>
<dbReference type="EMBL" id="CP088295">
    <property type="protein sequence ID" value="UUY04575.1"/>
    <property type="molecule type" value="Genomic_DNA"/>
</dbReference>
<dbReference type="Proteomes" id="UP001058860">
    <property type="component" value="Chromosome"/>
</dbReference>
<dbReference type="InterPro" id="IPR000639">
    <property type="entry name" value="Epox_hydrolase-like"/>
</dbReference>
<organism evidence="2 3">
    <name type="scientific">Svornostia abyssi</name>
    <dbReference type="NCBI Taxonomy" id="2898438"/>
    <lineage>
        <taxon>Bacteria</taxon>
        <taxon>Bacillati</taxon>
        <taxon>Actinomycetota</taxon>
        <taxon>Thermoleophilia</taxon>
        <taxon>Solirubrobacterales</taxon>
        <taxon>Baekduiaceae</taxon>
        <taxon>Svornostia</taxon>
    </lineage>
</organism>
<protein>
    <submittedName>
        <fullName evidence="2">Alpha/beta hydrolase</fullName>
    </submittedName>
</protein>
<dbReference type="PRINTS" id="PR00111">
    <property type="entry name" value="ABHYDROLASE"/>
</dbReference>
<reference evidence="3" key="1">
    <citation type="submission" date="2021-11" db="EMBL/GenBank/DDBJ databases">
        <title>Cultivation dependent microbiological survey of springs from the worlds oldest radium mine currently devoted to the extraction of radon-saturated water.</title>
        <authorList>
            <person name="Kapinusova G."/>
            <person name="Smrhova T."/>
            <person name="Strejcek M."/>
            <person name="Suman J."/>
            <person name="Jani K."/>
            <person name="Pajer P."/>
            <person name="Uhlik O."/>
        </authorList>
    </citation>
    <scope>NUCLEOTIDE SEQUENCE [LARGE SCALE GENOMIC DNA]</scope>
    <source>
        <strain evidence="3">J379</strain>
    </source>
</reference>
<keyword evidence="2" id="KW-0378">Hydrolase</keyword>
<evidence type="ECO:0000313" key="3">
    <source>
        <dbReference type="Proteomes" id="UP001058860"/>
    </source>
</evidence>
<dbReference type="Gene3D" id="3.40.50.1820">
    <property type="entry name" value="alpha/beta hydrolase"/>
    <property type="match status" value="1"/>
</dbReference>